<evidence type="ECO:0000313" key="1">
    <source>
        <dbReference type="EMBL" id="CNF87062.1"/>
    </source>
</evidence>
<proteinExistence type="predicted"/>
<accession>A0A0T9MBE6</accession>
<reference evidence="1 2" key="1">
    <citation type="submission" date="2015-03" db="EMBL/GenBank/DDBJ databases">
        <authorList>
            <person name="Murphy D."/>
        </authorList>
    </citation>
    <scope>NUCLEOTIDE SEQUENCE [LARGE SCALE GENOMIC DNA]</scope>
    <source>
        <strain evidence="1 2">BR165/97</strain>
    </source>
</reference>
<evidence type="ECO:0000313" key="2">
    <source>
        <dbReference type="Proteomes" id="UP000038750"/>
    </source>
</evidence>
<dbReference type="EMBL" id="CPZJ01000009">
    <property type="protein sequence ID" value="CNF87062.1"/>
    <property type="molecule type" value="Genomic_DNA"/>
</dbReference>
<gene>
    <name evidence="1" type="ORF">ERS008530_02332</name>
</gene>
<name>A0A0T9MBE6_YERIN</name>
<organism evidence="1 2">
    <name type="scientific">Yersinia intermedia</name>
    <dbReference type="NCBI Taxonomy" id="631"/>
    <lineage>
        <taxon>Bacteria</taxon>
        <taxon>Pseudomonadati</taxon>
        <taxon>Pseudomonadota</taxon>
        <taxon>Gammaproteobacteria</taxon>
        <taxon>Enterobacterales</taxon>
        <taxon>Yersiniaceae</taxon>
        <taxon>Yersinia</taxon>
    </lineage>
</organism>
<protein>
    <submittedName>
        <fullName evidence="1">Uncharacterized protein</fullName>
    </submittedName>
</protein>
<sequence length="29" mass="3501">MFKDETKNHIRILDANEIININININYKL</sequence>
<dbReference type="AlphaFoldDB" id="A0A0T9MBE6"/>
<dbReference type="Proteomes" id="UP000038750">
    <property type="component" value="Unassembled WGS sequence"/>
</dbReference>